<proteinExistence type="predicted"/>
<feature type="transmembrane region" description="Helical" evidence="1">
    <location>
        <begin position="7"/>
        <end position="29"/>
    </location>
</feature>
<sequence>MTKGKMVVVIPLIIFIIIAAAIGIGAYIYEDSIKKALLDGTLKVTDLNSTLINIASIIFAISGAWIALIFPKSIKKLKSNQVKEITSEDEEAAFYDISICSVISLLVLFVIMIINYLLSIAVIYENKLNIFYYCLIIVSILYLLESIVVLWTAKTTFKVFASYSMAIMNRATVENIESVQREDEE</sequence>
<dbReference type="EMBL" id="AAJERZ010000009">
    <property type="protein sequence ID" value="ECL0495090.1"/>
    <property type="molecule type" value="Genomic_DNA"/>
</dbReference>
<organism evidence="2">
    <name type="scientific">Salmonella enterica I</name>
    <dbReference type="NCBI Taxonomy" id="59201"/>
    <lineage>
        <taxon>Bacteria</taxon>
        <taxon>Pseudomonadati</taxon>
        <taxon>Pseudomonadota</taxon>
        <taxon>Gammaproteobacteria</taxon>
        <taxon>Enterobacterales</taxon>
        <taxon>Enterobacteriaceae</taxon>
        <taxon>Salmonella</taxon>
    </lineage>
</organism>
<name>A0A5Y1V5L2_SALET</name>
<feature type="transmembrane region" description="Helical" evidence="1">
    <location>
        <begin position="49"/>
        <end position="71"/>
    </location>
</feature>
<evidence type="ECO:0000313" key="2">
    <source>
        <dbReference type="EMBL" id="ECC0688381.1"/>
    </source>
</evidence>
<reference evidence="2" key="1">
    <citation type="submission" date="2019-07" db="EMBL/GenBank/DDBJ databases">
        <authorList>
            <person name="Ashton P.M."/>
            <person name="Dallman T."/>
            <person name="Nair S."/>
            <person name="De Pinna E."/>
            <person name="Peters T."/>
            <person name="Grant K."/>
        </authorList>
    </citation>
    <scope>NUCLEOTIDE SEQUENCE</scope>
    <source>
        <strain evidence="3">762338</strain>
        <strain evidence="2">769168</strain>
    </source>
</reference>
<gene>
    <name evidence="3" type="ORF">FKN96_09850</name>
    <name evidence="2" type="ORF">FMV10_08485</name>
</gene>
<dbReference type="AlphaFoldDB" id="A0A5Y1V5L2"/>
<evidence type="ECO:0000256" key="1">
    <source>
        <dbReference type="SAM" id="Phobius"/>
    </source>
</evidence>
<feature type="transmembrane region" description="Helical" evidence="1">
    <location>
        <begin position="130"/>
        <end position="153"/>
    </location>
</feature>
<feature type="transmembrane region" description="Helical" evidence="1">
    <location>
        <begin position="92"/>
        <end position="118"/>
    </location>
</feature>
<comment type="caution">
    <text evidence="2">The sequence shown here is derived from an EMBL/GenBank/DDBJ whole genome shotgun (WGS) entry which is preliminary data.</text>
</comment>
<keyword evidence="1" id="KW-0812">Transmembrane</keyword>
<keyword evidence="1" id="KW-0472">Membrane</keyword>
<protein>
    <submittedName>
        <fullName evidence="2">Uncharacterized protein</fullName>
    </submittedName>
</protein>
<dbReference type="EMBL" id="AAHZXX010000008">
    <property type="protein sequence ID" value="ECC0688381.1"/>
    <property type="molecule type" value="Genomic_DNA"/>
</dbReference>
<evidence type="ECO:0000313" key="3">
    <source>
        <dbReference type="EMBL" id="ECL0495090.1"/>
    </source>
</evidence>
<keyword evidence="1" id="KW-1133">Transmembrane helix</keyword>
<accession>A0A5Y1V5L2</accession>